<protein>
    <submittedName>
        <fullName evidence="2">Uncharacterized protein</fullName>
    </submittedName>
</protein>
<name>A0A9Q0GH72_9ROSI</name>
<dbReference type="OrthoDB" id="10525505at2759"/>
<accession>A0A9Q0GH72</accession>
<dbReference type="Proteomes" id="UP001141552">
    <property type="component" value="Unassembled WGS sequence"/>
</dbReference>
<gene>
    <name evidence="2" type="ORF">Tsubulata_046061</name>
</gene>
<keyword evidence="3" id="KW-1185">Reference proteome</keyword>
<sequence length="69" mass="7485">TLLLLPLKQPDQYHSINDSLNEAALVITVGKLVAPGTRSSKKVPGPTLDTPWRASDHHSYLGSPNLRTP</sequence>
<reference evidence="2" key="1">
    <citation type="submission" date="2022-02" db="EMBL/GenBank/DDBJ databases">
        <authorList>
            <person name="Henning P.M."/>
            <person name="McCubbin A.G."/>
            <person name="Shore J.S."/>
        </authorList>
    </citation>
    <scope>NUCLEOTIDE SEQUENCE</scope>
    <source>
        <strain evidence="2">F60SS</strain>
        <tissue evidence="2">Leaves</tissue>
    </source>
</reference>
<comment type="caution">
    <text evidence="2">The sequence shown here is derived from an EMBL/GenBank/DDBJ whole genome shotgun (WGS) entry which is preliminary data.</text>
</comment>
<evidence type="ECO:0000256" key="1">
    <source>
        <dbReference type="SAM" id="MobiDB-lite"/>
    </source>
</evidence>
<evidence type="ECO:0000313" key="3">
    <source>
        <dbReference type="Proteomes" id="UP001141552"/>
    </source>
</evidence>
<proteinExistence type="predicted"/>
<reference evidence="2" key="2">
    <citation type="journal article" date="2023" name="Plants (Basel)">
        <title>Annotation of the Turnera subulata (Passifloraceae) Draft Genome Reveals the S-Locus Evolved after the Divergence of Turneroideae from Passifloroideae in a Stepwise Manner.</title>
        <authorList>
            <person name="Henning P.M."/>
            <person name="Roalson E.H."/>
            <person name="Mir W."/>
            <person name="McCubbin A.G."/>
            <person name="Shore J.S."/>
        </authorList>
    </citation>
    <scope>NUCLEOTIDE SEQUENCE</scope>
    <source>
        <strain evidence="2">F60SS</strain>
    </source>
</reference>
<feature type="non-terminal residue" evidence="2">
    <location>
        <position position="1"/>
    </location>
</feature>
<dbReference type="EMBL" id="JAKUCV010000415">
    <property type="protein sequence ID" value="KAJ4850173.1"/>
    <property type="molecule type" value="Genomic_DNA"/>
</dbReference>
<dbReference type="AlphaFoldDB" id="A0A9Q0GH72"/>
<organism evidence="2 3">
    <name type="scientific">Turnera subulata</name>
    <dbReference type="NCBI Taxonomy" id="218843"/>
    <lineage>
        <taxon>Eukaryota</taxon>
        <taxon>Viridiplantae</taxon>
        <taxon>Streptophyta</taxon>
        <taxon>Embryophyta</taxon>
        <taxon>Tracheophyta</taxon>
        <taxon>Spermatophyta</taxon>
        <taxon>Magnoliopsida</taxon>
        <taxon>eudicotyledons</taxon>
        <taxon>Gunneridae</taxon>
        <taxon>Pentapetalae</taxon>
        <taxon>rosids</taxon>
        <taxon>fabids</taxon>
        <taxon>Malpighiales</taxon>
        <taxon>Passifloraceae</taxon>
        <taxon>Turnera</taxon>
    </lineage>
</organism>
<evidence type="ECO:0000313" key="2">
    <source>
        <dbReference type="EMBL" id="KAJ4850173.1"/>
    </source>
</evidence>
<feature type="region of interest" description="Disordered" evidence="1">
    <location>
        <begin position="36"/>
        <end position="69"/>
    </location>
</feature>